<organism evidence="1">
    <name type="scientific">Anguilla anguilla</name>
    <name type="common">European freshwater eel</name>
    <name type="synonym">Muraena anguilla</name>
    <dbReference type="NCBI Taxonomy" id="7936"/>
    <lineage>
        <taxon>Eukaryota</taxon>
        <taxon>Metazoa</taxon>
        <taxon>Chordata</taxon>
        <taxon>Craniata</taxon>
        <taxon>Vertebrata</taxon>
        <taxon>Euteleostomi</taxon>
        <taxon>Actinopterygii</taxon>
        <taxon>Neopterygii</taxon>
        <taxon>Teleostei</taxon>
        <taxon>Anguilliformes</taxon>
        <taxon>Anguillidae</taxon>
        <taxon>Anguilla</taxon>
    </lineage>
</organism>
<dbReference type="EMBL" id="GBXM01064179">
    <property type="protein sequence ID" value="JAH44398.1"/>
    <property type="molecule type" value="Transcribed_RNA"/>
</dbReference>
<name>A0A0E9SV42_ANGAN</name>
<reference evidence="1" key="1">
    <citation type="submission" date="2014-11" db="EMBL/GenBank/DDBJ databases">
        <authorList>
            <person name="Amaro Gonzalez C."/>
        </authorList>
    </citation>
    <scope>NUCLEOTIDE SEQUENCE</scope>
</reference>
<evidence type="ECO:0000313" key="1">
    <source>
        <dbReference type="EMBL" id="JAH44398.1"/>
    </source>
</evidence>
<dbReference type="AlphaFoldDB" id="A0A0E9SV42"/>
<sequence>MWQKPIFSHLRSSESFHINHLNSSKSNPQSAFQNGNSIFPGGKCGMKALKKNNTAFSSYETHASSMPPEEL</sequence>
<reference evidence="1" key="2">
    <citation type="journal article" date="2015" name="Fish Shellfish Immunol.">
        <title>Early steps in the European eel (Anguilla anguilla)-Vibrio vulnificus interaction in the gills: Role of the RtxA13 toxin.</title>
        <authorList>
            <person name="Callol A."/>
            <person name="Pajuelo D."/>
            <person name="Ebbesson L."/>
            <person name="Teles M."/>
            <person name="MacKenzie S."/>
            <person name="Amaro C."/>
        </authorList>
    </citation>
    <scope>NUCLEOTIDE SEQUENCE</scope>
</reference>
<protein>
    <submittedName>
        <fullName evidence="1">Uncharacterized protein</fullName>
    </submittedName>
</protein>
<accession>A0A0E9SV42</accession>
<proteinExistence type="predicted"/>